<dbReference type="EMBL" id="CAJVQB010007128">
    <property type="protein sequence ID" value="CAG8697653.1"/>
    <property type="molecule type" value="Genomic_DNA"/>
</dbReference>
<sequence length="184" mass="21464">MHRIKLPNGVVKIGLNLFEKKKARGIIAIGTTDPYKAMNGIDQEEVLKENLEYEIEMEKTTDWARQLHKQQKIKFFMLAYADNIMKMVANKSMLRKITEIASEFFELNDIQINRKKSNMVDRKMKESLIRKKAHAIVRQFMIALNLKKLSLSQLVYVNNRCLLSKLSYILQLSKLPIKALNSIH</sequence>
<gene>
    <name evidence="1" type="ORF">GMARGA_LOCUS11917</name>
</gene>
<evidence type="ECO:0000313" key="2">
    <source>
        <dbReference type="Proteomes" id="UP000789901"/>
    </source>
</evidence>
<evidence type="ECO:0000313" key="1">
    <source>
        <dbReference type="EMBL" id="CAG8697653.1"/>
    </source>
</evidence>
<reference evidence="1 2" key="1">
    <citation type="submission" date="2021-06" db="EMBL/GenBank/DDBJ databases">
        <authorList>
            <person name="Kallberg Y."/>
            <person name="Tangrot J."/>
            <person name="Rosling A."/>
        </authorList>
    </citation>
    <scope>NUCLEOTIDE SEQUENCE [LARGE SCALE GENOMIC DNA]</scope>
    <source>
        <strain evidence="1 2">120-4 pot B 10/14</strain>
    </source>
</reference>
<dbReference type="Proteomes" id="UP000789901">
    <property type="component" value="Unassembled WGS sequence"/>
</dbReference>
<protein>
    <submittedName>
        <fullName evidence="1">1007_t:CDS:1</fullName>
    </submittedName>
</protein>
<name>A0ABN7UXL9_GIGMA</name>
<organism evidence="1 2">
    <name type="scientific">Gigaspora margarita</name>
    <dbReference type="NCBI Taxonomy" id="4874"/>
    <lineage>
        <taxon>Eukaryota</taxon>
        <taxon>Fungi</taxon>
        <taxon>Fungi incertae sedis</taxon>
        <taxon>Mucoromycota</taxon>
        <taxon>Glomeromycotina</taxon>
        <taxon>Glomeromycetes</taxon>
        <taxon>Diversisporales</taxon>
        <taxon>Gigasporaceae</taxon>
        <taxon>Gigaspora</taxon>
    </lineage>
</organism>
<proteinExistence type="predicted"/>
<accession>A0ABN7UXL9</accession>
<keyword evidence="2" id="KW-1185">Reference proteome</keyword>
<comment type="caution">
    <text evidence="1">The sequence shown here is derived from an EMBL/GenBank/DDBJ whole genome shotgun (WGS) entry which is preliminary data.</text>
</comment>